<feature type="transmembrane region" description="Helical" evidence="1">
    <location>
        <begin position="139"/>
        <end position="156"/>
    </location>
</feature>
<feature type="transmembrane region" description="Helical" evidence="1">
    <location>
        <begin position="82"/>
        <end position="101"/>
    </location>
</feature>
<dbReference type="Proteomes" id="UP000186917">
    <property type="component" value="Unassembled WGS sequence"/>
</dbReference>
<dbReference type="EMBL" id="FTOR01000003">
    <property type="protein sequence ID" value="SIT04188.1"/>
    <property type="molecule type" value="Genomic_DNA"/>
</dbReference>
<keyword evidence="3" id="KW-1185">Reference proteome</keyword>
<reference evidence="3" key="1">
    <citation type="submission" date="2017-01" db="EMBL/GenBank/DDBJ databases">
        <authorList>
            <person name="Varghese N."/>
            <person name="Submissions S."/>
        </authorList>
    </citation>
    <scope>NUCLEOTIDE SEQUENCE [LARGE SCALE GENOMIC DNA]</scope>
    <source>
        <strain evidence="3">DSM 21054</strain>
    </source>
</reference>
<name>A0A173MJC0_9BACT</name>
<feature type="transmembrane region" description="Helical" evidence="1">
    <location>
        <begin position="168"/>
        <end position="194"/>
    </location>
</feature>
<protein>
    <recommendedName>
        <fullName evidence="4">Dolichyl-phosphate-mannose-protein mannosyltransferase</fullName>
    </recommendedName>
</protein>
<sequence>MQHSNFTHPLFYIRQHRVAMWIIAFVLFLQFVVFKWLYPHPNFMPDSYGYLTAAKDNSPISFWPVGYSMFLRLESIFTRNDIVLVLVQYLILQGCILYFLFGMAHLLQMPRKWLYILSGIFILNPAVILISNYVASDALFTSLSLLWFCLLLQLLVQPTARLVWWHAILIFILFTIRYNALFYPAISVLVLLVARVSWGVRIKGVLLMVLLMGVFVWHNNQEYKAFTGKAQFSPFGGWMLGGDALFMYSRLPRDKEAPPAKFAALQAVVNRHMDSLDTVKSRPDSSMGAYYIWNGPLLKFLLLTFKNSKDSAADYFKKWATMAPLYHEYGAYLIKKHPVAYTQHFWLPNAWNYFAPPGEFLKMYNQGSDSVGIEAVRWFGYKNGYVKAYNKKLAWAEYISVVNTLFNVIFLAALLGIVLLNGFAFMSSHFKQSLLLALAFVLLNFMFSVSLAPLVLRYQLFSFVLNGIFSVLLIKQIYQIGKLQDAKVEVGNEPILSTSLNAGE</sequence>
<dbReference type="KEGG" id="fln:FLA_3763"/>
<organism evidence="2 3">
    <name type="scientific">Filimonas lacunae</name>
    <dbReference type="NCBI Taxonomy" id="477680"/>
    <lineage>
        <taxon>Bacteria</taxon>
        <taxon>Pseudomonadati</taxon>
        <taxon>Bacteroidota</taxon>
        <taxon>Chitinophagia</taxon>
        <taxon>Chitinophagales</taxon>
        <taxon>Chitinophagaceae</taxon>
        <taxon>Filimonas</taxon>
    </lineage>
</organism>
<proteinExistence type="predicted"/>
<dbReference type="AlphaFoldDB" id="A0A173MJC0"/>
<evidence type="ECO:0008006" key="4">
    <source>
        <dbReference type="Google" id="ProtNLM"/>
    </source>
</evidence>
<gene>
    <name evidence="2" type="ORF">SAMN05421788_10384</name>
</gene>
<feature type="transmembrane region" description="Helical" evidence="1">
    <location>
        <begin position="113"/>
        <end position="133"/>
    </location>
</feature>
<dbReference type="RefSeq" id="WP_144264019.1">
    <property type="nucleotide sequence ID" value="NZ_AP017422.1"/>
</dbReference>
<evidence type="ECO:0000313" key="2">
    <source>
        <dbReference type="EMBL" id="SIT04188.1"/>
    </source>
</evidence>
<keyword evidence="1" id="KW-0472">Membrane</keyword>
<evidence type="ECO:0000256" key="1">
    <source>
        <dbReference type="SAM" id="Phobius"/>
    </source>
</evidence>
<dbReference type="OrthoDB" id="636847at2"/>
<feature type="transmembrane region" description="Helical" evidence="1">
    <location>
        <begin position="433"/>
        <end position="452"/>
    </location>
</feature>
<feature type="transmembrane region" description="Helical" evidence="1">
    <location>
        <begin position="458"/>
        <end position="478"/>
    </location>
</feature>
<evidence type="ECO:0000313" key="3">
    <source>
        <dbReference type="Proteomes" id="UP000186917"/>
    </source>
</evidence>
<keyword evidence="1" id="KW-0812">Transmembrane</keyword>
<feature type="transmembrane region" description="Helical" evidence="1">
    <location>
        <begin position="405"/>
        <end position="426"/>
    </location>
</feature>
<feature type="transmembrane region" description="Helical" evidence="1">
    <location>
        <begin position="18"/>
        <end position="38"/>
    </location>
</feature>
<feature type="transmembrane region" description="Helical" evidence="1">
    <location>
        <begin position="200"/>
        <end position="218"/>
    </location>
</feature>
<dbReference type="STRING" id="477680.SAMN05421788_10384"/>
<accession>A0A173MJC0</accession>
<keyword evidence="1" id="KW-1133">Transmembrane helix</keyword>